<feature type="domain" description="Thioredoxin" evidence="3">
    <location>
        <begin position="1"/>
        <end position="104"/>
    </location>
</feature>
<proteinExistence type="inferred from homology"/>
<dbReference type="Proteomes" id="UP000069771">
    <property type="component" value="Chromosome"/>
</dbReference>
<accession>A0A140DUE1</accession>
<evidence type="ECO:0000313" key="5">
    <source>
        <dbReference type="Proteomes" id="UP000069771"/>
    </source>
</evidence>
<evidence type="ECO:0000256" key="1">
    <source>
        <dbReference type="ARBA" id="ARBA00008987"/>
    </source>
</evidence>
<sequence length="105" mass="11849">MLTQIESTEQFESAVNGYSPLLVEFFQPWCKYCQAFFPTLEEFAAQGTIPVIQVSGEEFPQIFDAYGVDSYPTLIVFRGGQPFAKHAGSMPMEELKNWVEEALQA</sequence>
<keyword evidence="5" id="KW-1185">Reference proteome</keyword>
<dbReference type="RefSeq" id="WP_067556405.1">
    <property type="nucleotide sequence ID" value="NZ_CAMTBT010000022.1"/>
</dbReference>
<dbReference type="InterPro" id="IPR036249">
    <property type="entry name" value="Thioredoxin-like_sf"/>
</dbReference>
<name>A0A140DUE1_9FIRM</name>
<protein>
    <recommendedName>
        <fullName evidence="3">Thioredoxin domain-containing protein</fullName>
    </recommendedName>
</protein>
<organism evidence="4 5">
    <name type="scientific">Faecalibaculum rodentium</name>
    <dbReference type="NCBI Taxonomy" id="1702221"/>
    <lineage>
        <taxon>Bacteria</taxon>
        <taxon>Bacillati</taxon>
        <taxon>Bacillota</taxon>
        <taxon>Erysipelotrichia</taxon>
        <taxon>Erysipelotrichales</taxon>
        <taxon>Erysipelotrichaceae</taxon>
        <taxon>Faecalibaculum</taxon>
    </lineage>
</organism>
<evidence type="ECO:0000259" key="3">
    <source>
        <dbReference type="PROSITE" id="PS51352"/>
    </source>
</evidence>
<dbReference type="PROSITE" id="PS51352">
    <property type="entry name" value="THIOREDOXIN_2"/>
    <property type="match status" value="1"/>
</dbReference>
<keyword evidence="2" id="KW-0676">Redox-active center</keyword>
<dbReference type="InterPro" id="IPR013766">
    <property type="entry name" value="Thioredoxin_domain"/>
</dbReference>
<dbReference type="EMBL" id="CP011391">
    <property type="protein sequence ID" value="AMK54268.1"/>
    <property type="molecule type" value="Genomic_DNA"/>
</dbReference>
<dbReference type="PANTHER" id="PTHR45663">
    <property type="entry name" value="GEO12009P1"/>
    <property type="match status" value="1"/>
</dbReference>
<dbReference type="Pfam" id="PF00085">
    <property type="entry name" value="Thioredoxin"/>
    <property type="match status" value="1"/>
</dbReference>
<gene>
    <name evidence="4" type="ORF">AALO17_11340</name>
</gene>
<dbReference type="Gene3D" id="3.40.30.10">
    <property type="entry name" value="Glutaredoxin"/>
    <property type="match status" value="1"/>
</dbReference>
<dbReference type="GeneID" id="78477891"/>
<dbReference type="AlphaFoldDB" id="A0A140DUE1"/>
<dbReference type="GO" id="GO:0045454">
    <property type="term" value="P:cell redox homeostasis"/>
    <property type="evidence" value="ECO:0007669"/>
    <property type="project" value="TreeGrafter"/>
</dbReference>
<dbReference type="STRING" id="1702221.AALO17_11340"/>
<dbReference type="GO" id="GO:0015035">
    <property type="term" value="F:protein-disulfide reductase activity"/>
    <property type="evidence" value="ECO:0007669"/>
    <property type="project" value="TreeGrafter"/>
</dbReference>
<evidence type="ECO:0000256" key="2">
    <source>
        <dbReference type="ARBA" id="ARBA00023284"/>
    </source>
</evidence>
<dbReference type="SUPFAM" id="SSF52833">
    <property type="entry name" value="Thioredoxin-like"/>
    <property type="match status" value="1"/>
</dbReference>
<dbReference type="GO" id="GO:0005829">
    <property type="term" value="C:cytosol"/>
    <property type="evidence" value="ECO:0007669"/>
    <property type="project" value="TreeGrafter"/>
</dbReference>
<evidence type="ECO:0000313" key="4">
    <source>
        <dbReference type="EMBL" id="AMK54268.1"/>
    </source>
</evidence>
<dbReference type="KEGG" id="fro:AALO17_11340"/>
<dbReference type="CDD" id="cd02947">
    <property type="entry name" value="TRX_family"/>
    <property type="match status" value="1"/>
</dbReference>
<reference evidence="4 5" key="1">
    <citation type="journal article" date="2016" name="Gut Pathog.">
        <title>Whole genome sequencing of "Faecalibaculum rodentium" ALO17, isolated from C57BL/6J laboratory mouse feces.</title>
        <authorList>
            <person name="Lim S."/>
            <person name="Chang D.H."/>
            <person name="Ahn S."/>
            <person name="Kim B.C."/>
        </authorList>
    </citation>
    <scope>NUCLEOTIDE SEQUENCE [LARGE SCALE GENOMIC DNA]</scope>
    <source>
        <strain evidence="4 5">Alo17</strain>
    </source>
</reference>
<dbReference type="OrthoDB" id="9790390at2"/>
<dbReference type="PRINTS" id="PR00421">
    <property type="entry name" value="THIOREDOXIN"/>
</dbReference>
<dbReference type="PANTHER" id="PTHR45663:SF11">
    <property type="entry name" value="GEO12009P1"/>
    <property type="match status" value="1"/>
</dbReference>
<comment type="similarity">
    <text evidence="1">Belongs to the thioredoxin family.</text>
</comment>